<evidence type="ECO:0000256" key="7">
    <source>
        <dbReference type="SAM" id="SignalP"/>
    </source>
</evidence>
<dbReference type="InterPro" id="IPR000010">
    <property type="entry name" value="Cystatin_dom"/>
</dbReference>
<reference evidence="9" key="2">
    <citation type="submission" date="2025-09" db="UniProtKB">
        <authorList>
            <consortium name="Ensembl"/>
        </authorList>
    </citation>
    <scope>IDENTIFICATION</scope>
</reference>
<dbReference type="SUPFAM" id="SSF54403">
    <property type="entry name" value="Cystatin/monellin"/>
    <property type="match status" value="1"/>
</dbReference>
<keyword evidence="3" id="KW-0964">Secreted</keyword>
<keyword evidence="10" id="KW-1185">Reference proteome</keyword>
<proteinExistence type="inferred from homology"/>
<reference evidence="9" key="1">
    <citation type="submission" date="2025-08" db="UniProtKB">
        <authorList>
            <consortium name="Ensembl"/>
        </authorList>
    </citation>
    <scope>IDENTIFICATION</scope>
</reference>
<evidence type="ECO:0000256" key="5">
    <source>
        <dbReference type="ARBA" id="ARBA00022704"/>
    </source>
</evidence>
<sequence length="140" mass="15359">MQRPHFSLAMGLALLALGLLMLSPDARAELRSRRTGERQNLAPNDPRVQRAAQAAVASYNMGSNSLYYFRDTNVIKAESQLVAGIKYYLTVDMESTECRKTRVSGDHMDLTTCPLATGVQQEVRALAPGQPHAEPKALSL</sequence>
<feature type="signal peptide" evidence="7">
    <location>
        <begin position="1"/>
        <end position="28"/>
    </location>
</feature>
<dbReference type="GeneTree" id="ENSGT00940000161375"/>
<dbReference type="SMART" id="SM00043">
    <property type="entry name" value="CY"/>
    <property type="match status" value="1"/>
</dbReference>
<evidence type="ECO:0000313" key="9">
    <source>
        <dbReference type="Ensembl" id="ENSNGAP00000006480.1"/>
    </source>
</evidence>
<feature type="chain" id="PRO_5034692536" evidence="7">
    <location>
        <begin position="29"/>
        <end position="140"/>
    </location>
</feature>
<feature type="domain" description="Cystatin" evidence="8">
    <location>
        <begin position="33"/>
        <end position="139"/>
    </location>
</feature>
<evidence type="ECO:0000256" key="2">
    <source>
        <dbReference type="ARBA" id="ARBA00009403"/>
    </source>
</evidence>
<evidence type="ECO:0000256" key="1">
    <source>
        <dbReference type="ARBA" id="ARBA00004613"/>
    </source>
</evidence>
<evidence type="ECO:0000313" key="10">
    <source>
        <dbReference type="Proteomes" id="UP000694381"/>
    </source>
</evidence>
<protein>
    <submittedName>
        <fullName evidence="9">Cystatin E/M</fullName>
    </submittedName>
</protein>
<evidence type="ECO:0000256" key="6">
    <source>
        <dbReference type="ARBA" id="ARBA00023157"/>
    </source>
</evidence>
<evidence type="ECO:0000256" key="4">
    <source>
        <dbReference type="ARBA" id="ARBA00022690"/>
    </source>
</evidence>
<dbReference type="Pfam" id="PF00031">
    <property type="entry name" value="Cystatin"/>
    <property type="match status" value="1"/>
</dbReference>
<dbReference type="InterPro" id="IPR018073">
    <property type="entry name" value="Prot_inh_cystat_CS"/>
</dbReference>
<dbReference type="PANTHER" id="PTHR47033">
    <property type="entry name" value="CYSTATIN-M"/>
    <property type="match status" value="1"/>
</dbReference>
<dbReference type="Proteomes" id="UP000694381">
    <property type="component" value="Unassembled WGS sequence"/>
</dbReference>
<dbReference type="GO" id="GO:0001533">
    <property type="term" value="C:cornified envelope"/>
    <property type="evidence" value="ECO:0007669"/>
    <property type="project" value="Ensembl"/>
</dbReference>
<dbReference type="GO" id="GO:0070062">
    <property type="term" value="C:extracellular exosome"/>
    <property type="evidence" value="ECO:0007669"/>
    <property type="project" value="TreeGrafter"/>
</dbReference>
<comment type="subcellular location">
    <subcellularLocation>
        <location evidence="1">Secreted</location>
    </subcellularLocation>
</comment>
<dbReference type="Ensembl" id="ENSNGAT00000011612.1">
    <property type="protein sequence ID" value="ENSNGAP00000006480.1"/>
    <property type="gene ID" value="ENSNGAG00000009683.1"/>
</dbReference>
<evidence type="ECO:0000259" key="8">
    <source>
        <dbReference type="SMART" id="SM00043"/>
    </source>
</evidence>
<dbReference type="AlphaFoldDB" id="A0A8C6QPT6"/>
<dbReference type="GO" id="GO:0004869">
    <property type="term" value="F:cysteine-type endopeptidase inhibitor activity"/>
    <property type="evidence" value="ECO:0007669"/>
    <property type="project" value="UniProtKB-KW"/>
</dbReference>
<dbReference type="OMA" id="ILVVPWQ"/>
<accession>A0A8C6QPT6</accession>
<keyword evidence="4" id="KW-0646">Protease inhibitor</keyword>
<dbReference type="PANTHER" id="PTHR47033:SF1">
    <property type="entry name" value="CYSTATIN-M"/>
    <property type="match status" value="1"/>
</dbReference>
<keyword evidence="7" id="KW-0732">Signal</keyword>
<dbReference type="PROSITE" id="PS00287">
    <property type="entry name" value="CYSTATIN"/>
    <property type="match status" value="1"/>
</dbReference>
<keyword evidence="6" id="KW-1015">Disulfide bond</keyword>
<dbReference type="Gene3D" id="3.10.450.10">
    <property type="match status" value="1"/>
</dbReference>
<name>A0A8C6QPT6_NANGA</name>
<dbReference type="GO" id="GO:0008544">
    <property type="term" value="P:epidermis development"/>
    <property type="evidence" value="ECO:0007669"/>
    <property type="project" value="Ensembl"/>
</dbReference>
<organism evidence="9 10">
    <name type="scientific">Nannospalax galili</name>
    <name type="common">Northern Israeli blind subterranean mole rat</name>
    <name type="synonym">Spalax galili</name>
    <dbReference type="NCBI Taxonomy" id="1026970"/>
    <lineage>
        <taxon>Eukaryota</taxon>
        <taxon>Metazoa</taxon>
        <taxon>Chordata</taxon>
        <taxon>Craniata</taxon>
        <taxon>Vertebrata</taxon>
        <taxon>Euteleostomi</taxon>
        <taxon>Mammalia</taxon>
        <taxon>Eutheria</taxon>
        <taxon>Euarchontoglires</taxon>
        <taxon>Glires</taxon>
        <taxon>Rodentia</taxon>
        <taxon>Myomorpha</taxon>
        <taxon>Muroidea</taxon>
        <taxon>Spalacidae</taxon>
        <taxon>Spalacinae</taxon>
        <taxon>Nannospalax</taxon>
    </lineage>
</organism>
<dbReference type="InterPro" id="IPR046350">
    <property type="entry name" value="Cystatin_sf"/>
</dbReference>
<keyword evidence="5" id="KW-0789">Thiol protease inhibitor</keyword>
<evidence type="ECO:0000256" key="3">
    <source>
        <dbReference type="ARBA" id="ARBA00022525"/>
    </source>
</evidence>
<dbReference type="CDD" id="cd00042">
    <property type="entry name" value="CY"/>
    <property type="match status" value="1"/>
</dbReference>
<comment type="similarity">
    <text evidence="2">Belongs to the cystatin family.</text>
</comment>